<evidence type="ECO:0000256" key="4">
    <source>
        <dbReference type="ARBA" id="ARBA00011790"/>
    </source>
</evidence>
<dbReference type="OrthoDB" id="13598at2759"/>
<comment type="function">
    <text evidence="1">Accessory subunit of the mitochondrial membrane respiratory chain NADH dehydrogenase (Complex I), that is believed to be not involved in catalysis. Complex I functions in the transfer of electrons from NADH to the respiratory chain. The immediate electron acceptor for the enzyme is believed to be ubiquinone.</text>
</comment>
<keyword evidence="10" id="KW-0249">Electron transport</keyword>
<dbReference type="Proteomes" id="UP000751190">
    <property type="component" value="Unassembled WGS sequence"/>
</dbReference>
<evidence type="ECO:0000256" key="7">
    <source>
        <dbReference type="ARBA" id="ARBA00022553"/>
    </source>
</evidence>
<dbReference type="GO" id="GO:0006120">
    <property type="term" value="P:mitochondrial electron transport, NADH to ubiquinone"/>
    <property type="evidence" value="ECO:0007669"/>
    <property type="project" value="InterPro"/>
</dbReference>
<evidence type="ECO:0000256" key="5">
    <source>
        <dbReference type="ARBA" id="ARBA00018684"/>
    </source>
</evidence>
<comment type="similarity">
    <text evidence="3">Belongs to the complex I LYR family.</text>
</comment>
<evidence type="ECO:0000256" key="15">
    <source>
        <dbReference type="ARBA" id="ARBA00032528"/>
    </source>
</evidence>
<dbReference type="Pfam" id="PF05347">
    <property type="entry name" value="Complex1_LYR"/>
    <property type="match status" value="1"/>
</dbReference>
<evidence type="ECO:0000256" key="2">
    <source>
        <dbReference type="ARBA" id="ARBA00004443"/>
    </source>
</evidence>
<evidence type="ECO:0000256" key="6">
    <source>
        <dbReference type="ARBA" id="ARBA00022448"/>
    </source>
</evidence>
<evidence type="ECO:0000256" key="12">
    <source>
        <dbReference type="ARBA" id="ARBA00023128"/>
    </source>
</evidence>
<dbReference type="PANTHER" id="PTHR12868">
    <property type="entry name" value="NADH-UBIQUINONE OXIDOREDUCTASE B22 SUBUNIT"/>
    <property type="match status" value="1"/>
</dbReference>
<dbReference type="PANTHER" id="PTHR12868:SF0">
    <property type="entry name" value="NADH DEHYDROGENASE [UBIQUINONE] 1 BETA SUBCOMPLEX SUBUNIT 9"/>
    <property type="match status" value="1"/>
</dbReference>
<sequence>MTAAPSAHTLRVCGLYRRALKTTFNWVVDRETFIAEAIDLRKQFEANRHVRSAPLIEKICSDAEADLVKFKHPDPYKLPWQFGSSKYMRFPGDGMGLPKEVCDIPEHLVDQYVELYYLPKVKNLPPA</sequence>
<gene>
    <name evidence="17" type="ORF">KFE25_005342</name>
</gene>
<keyword evidence="7" id="KW-0597">Phosphoprotein</keyword>
<dbReference type="CDD" id="cd20263">
    <property type="entry name" value="Complex1_LYR_NDUFB9_LYRM3"/>
    <property type="match status" value="1"/>
</dbReference>
<dbReference type="EMBL" id="JAGTXO010000009">
    <property type="protein sequence ID" value="KAG8465772.1"/>
    <property type="molecule type" value="Genomic_DNA"/>
</dbReference>
<accession>A0A8J6C8V8</accession>
<evidence type="ECO:0000256" key="11">
    <source>
        <dbReference type="ARBA" id="ARBA00022990"/>
    </source>
</evidence>
<keyword evidence="8" id="KW-0679">Respiratory chain</keyword>
<keyword evidence="13" id="KW-0472">Membrane</keyword>
<dbReference type="AlphaFoldDB" id="A0A8J6C8V8"/>
<comment type="subunit">
    <text evidence="4">Mammalian complex I is composed of 45 different subunits.</text>
</comment>
<evidence type="ECO:0000256" key="13">
    <source>
        <dbReference type="ARBA" id="ARBA00023136"/>
    </source>
</evidence>
<evidence type="ECO:0000313" key="18">
    <source>
        <dbReference type="Proteomes" id="UP000751190"/>
    </source>
</evidence>
<dbReference type="InterPro" id="IPR008011">
    <property type="entry name" value="Complex1_LYR_dom"/>
</dbReference>
<reference evidence="17" key="1">
    <citation type="submission" date="2021-05" db="EMBL/GenBank/DDBJ databases">
        <title>The genome of the haptophyte Pavlova lutheri (Diacronema luteri, Pavlovales) - a model for lipid biosynthesis in eukaryotic algae.</title>
        <authorList>
            <person name="Hulatt C.J."/>
            <person name="Posewitz M.C."/>
        </authorList>
    </citation>
    <scope>NUCLEOTIDE SEQUENCE</scope>
    <source>
        <strain evidence="17">NIVA-4/92</strain>
    </source>
</reference>
<protein>
    <recommendedName>
        <fullName evidence="5">NADH dehydrogenase [ubiquinone] 1 beta subcomplex subunit 9</fullName>
    </recommendedName>
    <alternativeName>
        <fullName evidence="14">Complex I-B22</fullName>
    </alternativeName>
    <alternativeName>
        <fullName evidence="15">NADH-ubiquinone oxidoreductase B22 subunit</fullName>
    </alternativeName>
</protein>
<keyword evidence="12" id="KW-0496">Mitochondrion</keyword>
<organism evidence="17 18">
    <name type="scientific">Diacronema lutheri</name>
    <name type="common">Unicellular marine alga</name>
    <name type="synonym">Monochrysis lutheri</name>
    <dbReference type="NCBI Taxonomy" id="2081491"/>
    <lineage>
        <taxon>Eukaryota</taxon>
        <taxon>Haptista</taxon>
        <taxon>Haptophyta</taxon>
        <taxon>Pavlovophyceae</taxon>
        <taxon>Pavlovales</taxon>
        <taxon>Pavlovaceae</taxon>
        <taxon>Diacronema</taxon>
    </lineage>
</organism>
<name>A0A8J6C8V8_DIALT</name>
<keyword evidence="18" id="KW-1185">Reference proteome</keyword>
<dbReference type="GO" id="GO:0005743">
    <property type="term" value="C:mitochondrial inner membrane"/>
    <property type="evidence" value="ECO:0007669"/>
    <property type="project" value="UniProtKB-SubCell"/>
</dbReference>
<feature type="domain" description="Complex 1 LYR protein" evidence="16">
    <location>
        <begin position="11"/>
        <end position="67"/>
    </location>
</feature>
<keyword evidence="11" id="KW-0007">Acetylation</keyword>
<evidence type="ECO:0000259" key="16">
    <source>
        <dbReference type="Pfam" id="PF05347"/>
    </source>
</evidence>
<evidence type="ECO:0000256" key="8">
    <source>
        <dbReference type="ARBA" id="ARBA00022660"/>
    </source>
</evidence>
<keyword evidence="6" id="KW-0813">Transport</keyword>
<keyword evidence="9" id="KW-0999">Mitochondrion inner membrane</keyword>
<comment type="subcellular location">
    <subcellularLocation>
        <location evidence="2">Mitochondrion inner membrane</location>
        <topology evidence="2">Peripheral membrane protein</topology>
        <orientation evidence="2">Matrix side</orientation>
    </subcellularLocation>
</comment>
<dbReference type="OMA" id="KWERNAP"/>
<proteinExistence type="inferred from homology"/>
<evidence type="ECO:0000256" key="9">
    <source>
        <dbReference type="ARBA" id="ARBA00022792"/>
    </source>
</evidence>
<evidence type="ECO:0000256" key="10">
    <source>
        <dbReference type="ARBA" id="ARBA00022982"/>
    </source>
</evidence>
<dbReference type="InterPro" id="IPR033034">
    <property type="entry name" value="NDUFB9"/>
</dbReference>
<dbReference type="InterPro" id="IPR045292">
    <property type="entry name" value="Complex1_LYR_NDUFB9_LYRM3"/>
</dbReference>
<evidence type="ECO:0000256" key="14">
    <source>
        <dbReference type="ARBA" id="ARBA00030192"/>
    </source>
</evidence>
<evidence type="ECO:0000256" key="3">
    <source>
        <dbReference type="ARBA" id="ARBA00009508"/>
    </source>
</evidence>
<evidence type="ECO:0000313" key="17">
    <source>
        <dbReference type="EMBL" id="KAG8465772.1"/>
    </source>
</evidence>
<comment type="caution">
    <text evidence="17">The sequence shown here is derived from an EMBL/GenBank/DDBJ whole genome shotgun (WGS) entry which is preliminary data.</text>
</comment>
<evidence type="ECO:0000256" key="1">
    <source>
        <dbReference type="ARBA" id="ARBA00002920"/>
    </source>
</evidence>